<keyword evidence="10" id="KW-1185">Reference proteome</keyword>
<evidence type="ECO:0000256" key="7">
    <source>
        <dbReference type="ARBA" id="ARBA00032082"/>
    </source>
</evidence>
<dbReference type="GO" id="GO:0018738">
    <property type="term" value="F:S-formylglutathione hydrolase activity"/>
    <property type="evidence" value="ECO:0007669"/>
    <property type="project" value="UniProtKB-EC"/>
</dbReference>
<evidence type="ECO:0000313" key="9">
    <source>
        <dbReference type="EMBL" id="ODN04530.1"/>
    </source>
</evidence>
<gene>
    <name evidence="9" type="ORF">Ocin01_02116</name>
</gene>
<feature type="active site" description="Charge relay system" evidence="8">
    <location>
        <position position="155"/>
    </location>
</feature>
<dbReference type="STRING" id="48709.A0A1D2NGZ9"/>
<evidence type="ECO:0000256" key="5">
    <source>
        <dbReference type="ARBA" id="ARBA00022487"/>
    </source>
</evidence>
<comment type="function">
    <text evidence="1">Serine hydrolase involved in the detoxification of formaldehyde.</text>
</comment>
<dbReference type="SUPFAM" id="SSF53474">
    <property type="entry name" value="alpha/beta-Hydrolases"/>
    <property type="match status" value="1"/>
</dbReference>
<keyword evidence="6 9" id="KW-0378">Hydrolase</keyword>
<dbReference type="GO" id="GO:0005829">
    <property type="term" value="C:cytosol"/>
    <property type="evidence" value="ECO:0007669"/>
    <property type="project" value="TreeGrafter"/>
</dbReference>
<dbReference type="OrthoDB" id="420518at2759"/>
<evidence type="ECO:0000256" key="4">
    <source>
        <dbReference type="ARBA" id="ARBA00016774"/>
    </source>
</evidence>
<feature type="active site" description="Charge relay system" evidence="8">
    <location>
        <position position="233"/>
    </location>
</feature>
<keyword evidence="5" id="KW-0719">Serine esterase</keyword>
<dbReference type="AlphaFoldDB" id="A0A1D2NGZ9"/>
<dbReference type="InterPro" id="IPR000801">
    <property type="entry name" value="Esterase-like"/>
</dbReference>
<comment type="similarity">
    <text evidence="2">Belongs to the esterase D family.</text>
</comment>
<evidence type="ECO:0000256" key="1">
    <source>
        <dbReference type="ARBA" id="ARBA00002608"/>
    </source>
</evidence>
<name>A0A1D2NGZ9_ORCCI</name>
<dbReference type="Proteomes" id="UP000094527">
    <property type="component" value="Unassembled WGS sequence"/>
</dbReference>
<dbReference type="PANTHER" id="PTHR10061">
    <property type="entry name" value="S-FORMYLGLUTATHIONE HYDROLASE"/>
    <property type="match status" value="1"/>
</dbReference>
<proteinExistence type="inferred from homology"/>
<comment type="caution">
    <text evidence="9">The sequence shown here is derived from an EMBL/GenBank/DDBJ whole genome shotgun (WGS) entry which is preliminary data.</text>
</comment>
<evidence type="ECO:0000256" key="3">
    <source>
        <dbReference type="ARBA" id="ARBA00012479"/>
    </source>
</evidence>
<dbReference type="EMBL" id="LJIJ01000041">
    <property type="protein sequence ID" value="ODN04530.1"/>
    <property type="molecule type" value="Genomic_DNA"/>
</dbReference>
<dbReference type="Gene3D" id="3.40.50.1820">
    <property type="entry name" value="alpha/beta hydrolase"/>
    <property type="match status" value="1"/>
</dbReference>
<dbReference type="GO" id="GO:0046294">
    <property type="term" value="P:formaldehyde catabolic process"/>
    <property type="evidence" value="ECO:0007669"/>
    <property type="project" value="InterPro"/>
</dbReference>
<sequence>MSASGPTTGLHMLFQRKRDDGVQKIYKHWSKSTNCEMKFSIFIPDSARPSEKFHAIIFLPGAYCNEQDFLNRTNFHEHASEFKFVVVCPDTGPKVEVAGDKDSQWLGQSASWYIDAVKEPWSKHYQMYSYVAKELPDLVVKHFPVLPKFGICGHSMGGAGATVIGLRNTDRFQSISLFAPNCNPISWGADCVFAPLLGAENKDTLWILNDPTEVAKRYDGPFRNILVDQGTEDEYYKRTKTLNPERLVAAAEANPKGAKVIKVNLRMHQGLGHSYDFVEKFWRSHFQHHSQQLELSSLFN</sequence>
<dbReference type="InterPro" id="IPR029058">
    <property type="entry name" value="AB_hydrolase_fold"/>
</dbReference>
<reference evidence="9 10" key="1">
    <citation type="journal article" date="2016" name="Genome Biol. Evol.">
        <title>Gene Family Evolution Reflects Adaptation to Soil Environmental Stressors in the Genome of the Collembolan Orchesella cincta.</title>
        <authorList>
            <person name="Faddeeva-Vakhrusheva A."/>
            <person name="Derks M.F."/>
            <person name="Anvar S.Y."/>
            <person name="Agamennone V."/>
            <person name="Suring W."/>
            <person name="Smit S."/>
            <person name="van Straalen N.M."/>
            <person name="Roelofs D."/>
        </authorList>
    </citation>
    <scope>NUCLEOTIDE SEQUENCE [LARGE SCALE GENOMIC DNA]</scope>
    <source>
        <tissue evidence="9">Mixed pool</tissue>
    </source>
</reference>
<feature type="active site" description="Charge relay system" evidence="8">
    <location>
        <position position="273"/>
    </location>
</feature>
<evidence type="ECO:0000256" key="8">
    <source>
        <dbReference type="PIRSR" id="PIRSR614186-1"/>
    </source>
</evidence>
<dbReference type="InterPro" id="IPR014186">
    <property type="entry name" value="S-formylglutathione_hydrol"/>
</dbReference>
<evidence type="ECO:0000256" key="2">
    <source>
        <dbReference type="ARBA" id="ARBA00005622"/>
    </source>
</evidence>
<evidence type="ECO:0000313" key="10">
    <source>
        <dbReference type="Proteomes" id="UP000094527"/>
    </source>
</evidence>
<dbReference type="OMA" id="KFGICGH"/>
<dbReference type="Pfam" id="PF00756">
    <property type="entry name" value="Esterase"/>
    <property type="match status" value="1"/>
</dbReference>
<organism evidence="9 10">
    <name type="scientific">Orchesella cincta</name>
    <name type="common">Springtail</name>
    <name type="synonym">Podura cincta</name>
    <dbReference type="NCBI Taxonomy" id="48709"/>
    <lineage>
        <taxon>Eukaryota</taxon>
        <taxon>Metazoa</taxon>
        <taxon>Ecdysozoa</taxon>
        <taxon>Arthropoda</taxon>
        <taxon>Hexapoda</taxon>
        <taxon>Collembola</taxon>
        <taxon>Entomobryomorpha</taxon>
        <taxon>Entomobryoidea</taxon>
        <taxon>Orchesellidae</taxon>
        <taxon>Orchesellinae</taxon>
        <taxon>Orchesella</taxon>
    </lineage>
</organism>
<dbReference type="EC" id="3.1.2.12" evidence="3"/>
<protein>
    <recommendedName>
        <fullName evidence="4">S-formylglutathione hydrolase</fullName>
        <ecNumber evidence="3">3.1.2.12</ecNumber>
    </recommendedName>
    <alternativeName>
        <fullName evidence="7">Esterase D</fullName>
    </alternativeName>
</protein>
<accession>A0A1D2NGZ9</accession>
<evidence type="ECO:0000256" key="6">
    <source>
        <dbReference type="ARBA" id="ARBA00022801"/>
    </source>
</evidence>
<dbReference type="PANTHER" id="PTHR10061:SF0">
    <property type="entry name" value="S-FORMYLGLUTATHIONE HYDROLASE"/>
    <property type="match status" value="1"/>
</dbReference>
<dbReference type="GO" id="GO:0052689">
    <property type="term" value="F:carboxylic ester hydrolase activity"/>
    <property type="evidence" value="ECO:0007669"/>
    <property type="project" value="UniProtKB-KW"/>
</dbReference>